<dbReference type="eggNOG" id="ENOG502T1BP">
    <property type="taxonomic scope" value="Eukaryota"/>
</dbReference>
<evidence type="ECO:0008006" key="3">
    <source>
        <dbReference type="Google" id="ProtNLM"/>
    </source>
</evidence>
<dbReference type="Ensembl" id="ENSPFOT00000015697.2">
    <property type="protein sequence ID" value="ENSPFOP00000015675.1"/>
    <property type="gene ID" value="ENSPFOG00000015630.2"/>
</dbReference>
<evidence type="ECO:0000313" key="1">
    <source>
        <dbReference type="Ensembl" id="ENSPFOP00000015675.1"/>
    </source>
</evidence>
<dbReference type="STRING" id="48698.ENSPFOP00000015675"/>
<sequence>MTPPFKVKCSTLAVSGGIIQPGVGTTGGQVQPGAGVKPPKPYVPVPGAGGYGYPYGVPYGTGIGTVPGQGAGTGVKYPVAGGRVGIPLAAGGYQICLCFCAGGQAGAGGGVKPPKPGYGNLGGGGVYQPGSTGVVPGYNGGYPQQYYPGQYAPAPLTPQQAKAAKYGALQGFLGGGGGGGGGGFYRGGAAGCQGKYCGRRK</sequence>
<evidence type="ECO:0000313" key="2">
    <source>
        <dbReference type="Proteomes" id="UP000028760"/>
    </source>
</evidence>
<reference evidence="1" key="3">
    <citation type="submission" date="2025-09" db="UniProtKB">
        <authorList>
            <consortium name="Ensembl"/>
        </authorList>
    </citation>
    <scope>IDENTIFICATION</scope>
</reference>
<name>A0A087YCC2_POEFO</name>
<reference evidence="2" key="1">
    <citation type="submission" date="2013-10" db="EMBL/GenBank/DDBJ databases">
        <authorList>
            <person name="Schartl M."/>
            <person name="Warren W."/>
        </authorList>
    </citation>
    <scope>NUCLEOTIDE SEQUENCE [LARGE SCALE GENOMIC DNA]</scope>
    <source>
        <strain evidence="2">female</strain>
    </source>
</reference>
<keyword evidence="2" id="KW-1185">Reference proteome</keyword>
<protein>
    <recommendedName>
        <fullName evidence="3">Elastin</fullName>
    </recommendedName>
</protein>
<reference evidence="1" key="2">
    <citation type="submission" date="2025-08" db="UniProtKB">
        <authorList>
            <consortium name="Ensembl"/>
        </authorList>
    </citation>
    <scope>IDENTIFICATION</scope>
</reference>
<dbReference type="EMBL" id="AYCK01026958">
    <property type="status" value="NOT_ANNOTATED_CDS"/>
    <property type="molecule type" value="Genomic_DNA"/>
</dbReference>
<dbReference type="EMBL" id="AYCK01026959">
    <property type="status" value="NOT_ANNOTATED_CDS"/>
    <property type="molecule type" value="Genomic_DNA"/>
</dbReference>
<dbReference type="GeneTree" id="ENSGT01120000276910"/>
<proteinExistence type="predicted"/>
<organism evidence="1 2">
    <name type="scientific">Poecilia formosa</name>
    <name type="common">Amazon molly</name>
    <name type="synonym">Limia formosa</name>
    <dbReference type="NCBI Taxonomy" id="48698"/>
    <lineage>
        <taxon>Eukaryota</taxon>
        <taxon>Metazoa</taxon>
        <taxon>Chordata</taxon>
        <taxon>Craniata</taxon>
        <taxon>Vertebrata</taxon>
        <taxon>Euteleostomi</taxon>
        <taxon>Actinopterygii</taxon>
        <taxon>Neopterygii</taxon>
        <taxon>Teleostei</taxon>
        <taxon>Neoteleostei</taxon>
        <taxon>Acanthomorphata</taxon>
        <taxon>Ovalentaria</taxon>
        <taxon>Atherinomorphae</taxon>
        <taxon>Cyprinodontiformes</taxon>
        <taxon>Poeciliidae</taxon>
        <taxon>Poeciliinae</taxon>
        <taxon>Poecilia</taxon>
    </lineage>
</organism>
<accession>A0A087YCC2</accession>
<dbReference type="Proteomes" id="UP000028760">
    <property type="component" value="Unassembled WGS sequence"/>
</dbReference>
<dbReference type="AlphaFoldDB" id="A0A087YCC2"/>
<dbReference type="OMA" id="INDDCKV"/>